<dbReference type="Pfam" id="PF02517">
    <property type="entry name" value="Rce1-like"/>
    <property type="match status" value="1"/>
</dbReference>
<dbReference type="PANTHER" id="PTHR36435:SF1">
    <property type="entry name" value="CAAX AMINO TERMINAL PROTEASE FAMILY PROTEIN"/>
    <property type="match status" value="1"/>
</dbReference>
<evidence type="ECO:0000259" key="2">
    <source>
        <dbReference type="Pfam" id="PF02517"/>
    </source>
</evidence>
<evidence type="ECO:0000256" key="1">
    <source>
        <dbReference type="SAM" id="Phobius"/>
    </source>
</evidence>
<dbReference type="InterPro" id="IPR052710">
    <property type="entry name" value="CAAX_protease"/>
</dbReference>
<gene>
    <name evidence="3" type="ORF">SAMN06297358_3645</name>
</gene>
<dbReference type="AlphaFoldDB" id="A0A286ADG8"/>
<organism evidence="3 4">
    <name type="scientific">Pedobacter xixiisoli</name>
    <dbReference type="NCBI Taxonomy" id="1476464"/>
    <lineage>
        <taxon>Bacteria</taxon>
        <taxon>Pseudomonadati</taxon>
        <taxon>Bacteroidota</taxon>
        <taxon>Sphingobacteriia</taxon>
        <taxon>Sphingobacteriales</taxon>
        <taxon>Sphingobacteriaceae</taxon>
        <taxon>Pedobacter</taxon>
    </lineage>
</organism>
<dbReference type="PANTHER" id="PTHR36435">
    <property type="entry name" value="SLR1288 PROTEIN"/>
    <property type="match status" value="1"/>
</dbReference>
<protein>
    <recommendedName>
        <fullName evidence="2">CAAX prenyl protease 2/Lysostaphin resistance protein A-like domain-containing protein</fullName>
    </recommendedName>
</protein>
<feature type="transmembrane region" description="Helical" evidence="1">
    <location>
        <begin position="274"/>
        <end position="293"/>
    </location>
</feature>
<sequence>MHQSSPHKPENSPFLQMLLLLLFAFGGLIVFAIIGMVLVFLTSGFEGLKGAAVNDYRYISAFKILVVAQQIGLFLTPAVLIAVIERRKLSAFYGFKAPKINWLLLIAILSICWMPLMGLSNEWNQKMVFPEFLKGIERWMRAMEDSAAKVTEAILKMNNVGDLLINLFVIAVTPAICEELIFRGAVQRTIFRIKSNPHVAIWISAMIFSAIHFQFYGFLPRLLLGAAFGYVYYFTGSIWYAVFAHFLNNAYAVCVAYYLQMNNQSYTNADDINMPWYGYLISAILTLALFATISQKFKVKSEKSENERAVSSVEN</sequence>
<dbReference type="GO" id="GO:0004175">
    <property type="term" value="F:endopeptidase activity"/>
    <property type="evidence" value="ECO:0007669"/>
    <property type="project" value="UniProtKB-ARBA"/>
</dbReference>
<dbReference type="InterPro" id="IPR003675">
    <property type="entry name" value="Rce1/LyrA-like_dom"/>
</dbReference>
<feature type="transmembrane region" description="Helical" evidence="1">
    <location>
        <begin position="20"/>
        <end position="41"/>
    </location>
</feature>
<feature type="transmembrane region" description="Helical" evidence="1">
    <location>
        <begin position="61"/>
        <end position="84"/>
    </location>
</feature>
<keyword evidence="1" id="KW-0472">Membrane</keyword>
<dbReference type="EMBL" id="OCMT01000004">
    <property type="protein sequence ID" value="SOD19938.1"/>
    <property type="molecule type" value="Genomic_DNA"/>
</dbReference>
<dbReference type="Proteomes" id="UP000219281">
    <property type="component" value="Unassembled WGS sequence"/>
</dbReference>
<accession>A0A286ADG8</accession>
<feature type="transmembrane region" description="Helical" evidence="1">
    <location>
        <begin position="231"/>
        <end position="259"/>
    </location>
</feature>
<evidence type="ECO:0000313" key="4">
    <source>
        <dbReference type="Proteomes" id="UP000219281"/>
    </source>
</evidence>
<dbReference type="GO" id="GO:0080120">
    <property type="term" value="P:CAAX-box protein maturation"/>
    <property type="evidence" value="ECO:0007669"/>
    <property type="project" value="UniProtKB-ARBA"/>
</dbReference>
<evidence type="ECO:0000313" key="3">
    <source>
        <dbReference type="EMBL" id="SOD19938.1"/>
    </source>
</evidence>
<reference evidence="4" key="1">
    <citation type="submission" date="2017-09" db="EMBL/GenBank/DDBJ databases">
        <authorList>
            <person name="Varghese N."/>
            <person name="Submissions S."/>
        </authorList>
    </citation>
    <scope>NUCLEOTIDE SEQUENCE [LARGE SCALE GENOMIC DNA]</scope>
    <source>
        <strain evidence="4">CGMCC 1.12803</strain>
    </source>
</reference>
<keyword evidence="1" id="KW-0812">Transmembrane</keyword>
<feature type="transmembrane region" description="Helical" evidence="1">
    <location>
        <begin position="199"/>
        <end position="219"/>
    </location>
</feature>
<feature type="domain" description="CAAX prenyl protease 2/Lysostaphin resistance protein A-like" evidence="2">
    <location>
        <begin position="163"/>
        <end position="250"/>
    </location>
</feature>
<proteinExistence type="predicted"/>
<feature type="transmembrane region" description="Helical" evidence="1">
    <location>
        <begin position="100"/>
        <end position="119"/>
    </location>
</feature>
<keyword evidence="1" id="KW-1133">Transmembrane helix</keyword>
<keyword evidence="4" id="KW-1185">Reference proteome</keyword>
<dbReference type="RefSeq" id="WP_097133429.1">
    <property type="nucleotide sequence ID" value="NZ_OCMT01000004.1"/>
</dbReference>
<name>A0A286ADG8_9SPHI</name>
<dbReference type="OrthoDB" id="1523022at2"/>